<dbReference type="Proteomes" id="UP000198280">
    <property type="component" value="Unassembled WGS sequence"/>
</dbReference>
<dbReference type="RefSeq" id="WP_220093382.1">
    <property type="nucleotide sequence ID" value="NZ_FZOF01000034.1"/>
</dbReference>
<accession>A0A239NCN5</accession>
<sequence length="103" mass="11112">MAADQMTAPGAQIPQSEGLRAMLVNTTLKPSLEISNTDGLIELSAGIMRGHGVQVETVRAVDHDIATGVWPDMTEYGWASDAWPELHERVPAADVLMLCGPNW</sequence>
<keyword evidence="2" id="KW-1185">Reference proteome</keyword>
<proteinExistence type="predicted"/>
<gene>
    <name evidence="1" type="ORF">SAMN05216252_13439</name>
</gene>
<organism evidence="1 2">
    <name type="scientific">Actinacidiphila glaucinigra</name>
    <dbReference type="NCBI Taxonomy" id="235986"/>
    <lineage>
        <taxon>Bacteria</taxon>
        <taxon>Bacillati</taxon>
        <taxon>Actinomycetota</taxon>
        <taxon>Actinomycetes</taxon>
        <taxon>Kitasatosporales</taxon>
        <taxon>Streptomycetaceae</taxon>
        <taxon>Actinacidiphila</taxon>
    </lineage>
</organism>
<reference evidence="1 2" key="1">
    <citation type="submission" date="2017-06" db="EMBL/GenBank/DDBJ databases">
        <authorList>
            <person name="Kim H.J."/>
            <person name="Triplett B.A."/>
        </authorList>
    </citation>
    <scope>NUCLEOTIDE SEQUENCE [LARGE SCALE GENOMIC DNA]</scope>
    <source>
        <strain evidence="1 2">CGMCC 4.1858</strain>
    </source>
</reference>
<protein>
    <recommendedName>
        <fullName evidence="3">NADPH-dependent FMN reductase-like domain-containing protein</fullName>
    </recommendedName>
</protein>
<dbReference type="InterPro" id="IPR029039">
    <property type="entry name" value="Flavoprotein-like_sf"/>
</dbReference>
<evidence type="ECO:0000313" key="2">
    <source>
        <dbReference type="Proteomes" id="UP000198280"/>
    </source>
</evidence>
<evidence type="ECO:0000313" key="1">
    <source>
        <dbReference type="EMBL" id="SNT52727.1"/>
    </source>
</evidence>
<dbReference type="SUPFAM" id="SSF52218">
    <property type="entry name" value="Flavoproteins"/>
    <property type="match status" value="1"/>
</dbReference>
<dbReference type="AlphaFoldDB" id="A0A239NCN5"/>
<evidence type="ECO:0008006" key="3">
    <source>
        <dbReference type="Google" id="ProtNLM"/>
    </source>
</evidence>
<dbReference type="EMBL" id="FZOF01000034">
    <property type="protein sequence ID" value="SNT52727.1"/>
    <property type="molecule type" value="Genomic_DNA"/>
</dbReference>
<name>A0A239NCN5_9ACTN</name>